<name>A0A1T5BK74_9SPHN</name>
<evidence type="ECO:0000259" key="1">
    <source>
        <dbReference type="Pfam" id="PF00561"/>
    </source>
</evidence>
<dbReference type="PRINTS" id="PR00111">
    <property type="entry name" value="ABHYDROLASE"/>
</dbReference>
<dbReference type="GO" id="GO:0042952">
    <property type="term" value="P:beta-ketoadipate pathway"/>
    <property type="evidence" value="ECO:0007669"/>
    <property type="project" value="InterPro"/>
</dbReference>
<organism evidence="2 3">
    <name type="scientific">Rhizorhabdus histidinilytica</name>
    <dbReference type="NCBI Taxonomy" id="439228"/>
    <lineage>
        <taxon>Bacteria</taxon>
        <taxon>Pseudomonadati</taxon>
        <taxon>Pseudomonadota</taxon>
        <taxon>Alphaproteobacteria</taxon>
        <taxon>Sphingomonadales</taxon>
        <taxon>Sphingomonadaceae</taxon>
        <taxon>Rhizorhabdus</taxon>
    </lineage>
</organism>
<dbReference type="InterPro" id="IPR029058">
    <property type="entry name" value="AB_hydrolase_fold"/>
</dbReference>
<dbReference type="OrthoDB" id="9801400at2"/>
<protein>
    <submittedName>
        <fullName evidence="2">3-oxoadipate enol-lactonase</fullName>
    </submittedName>
</protein>
<dbReference type="Proteomes" id="UP000189818">
    <property type="component" value="Unassembled WGS sequence"/>
</dbReference>
<keyword evidence="3" id="KW-1185">Reference proteome</keyword>
<dbReference type="Pfam" id="PF00561">
    <property type="entry name" value="Abhydrolase_1"/>
    <property type="match status" value="1"/>
</dbReference>
<sequence length="262" mass="27787">MTDQGFASVGDGCRIAWRLDGPADAPVLMLSNSLGTTMDMWLPQLPALTERFRVLRYDQRGHGASDAPAGGYSLDRLGRDAVELLDALGLETVDYCGLSLGGMTGQWLGVHAPDRFRRIVLANTAAYMGPPSGWQARIGVVLDKGMGAIASAVLERWFTPEFLPASPEVQTTVEAWLLATSPGGYAGCCAAIRDMDLRPVIGLIRTPVLVIIGGRDPATPPAQGEEIVAAIPGAKSVTFDAAHLSNIEQPEKFAAALLDFLA</sequence>
<dbReference type="EMBL" id="FUYM01000003">
    <property type="protein sequence ID" value="SKB47419.1"/>
    <property type="molecule type" value="Genomic_DNA"/>
</dbReference>
<dbReference type="InterPro" id="IPR050471">
    <property type="entry name" value="AB_hydrolase"/>
</dbReference>
<dbReference type="AlphaFoldDB" id="A0A1T5BK74"/>
<proteinExistence type="predicted"/>
<evidence type="ECO:0000313" key="2">
    <source>
        <dbReference type="EMBL" id="SKB47419.1"/>
    </source>
</evidence>
<dbReference type="PANTHER" id="PTHR43433:SF5">
    <property type="entry name" value="AB HYDROLASE-1 DOMAIN-CONTAINING PROTEIN"/>
    <property type="match status" value="1"/>
</dbReference>
<dbReference type="STRING" id="439228.SAMN06295920_10362"/>
<reference evidence="3" key="1">
    <citation type="submission" date="2017-02" db="EMBL/GenBank/DDBJ databases">
        <authorList>
            <person name="Varghese N."/>
            <person name="Submissions S."/>
        </authorList>
    </citation>
    <scope>NUCLEOTIDE SEQUENCE [LARGE SCALE GENOMIC DNA]</scope>
    <source>
        <strain evidence="3">UM2</strain>
    </source>
</reference>
<dbReference type="InterPro" id="IPR000073">
    <property type="entry name" value="AB_hydrolase_1"/>
</dbReference>
<dbReference type="InterPro" id="IPR026968">
    <property type="entry name" value="PcaD/CatD"/>
</dbReference>
<dbReference type="RefSeq" id="WP_079647406.1">
    <property type="nucleotide sequence ID" value="NZ_FUYM01000003.1"/>
</dbReference>
<feature type="domain" description="AB hydrolase-1" evidence="1">
    <location>
        <begin position="26"/>
        <end position="250"/>
    </location>
</feature>
<dbReference type="PANTHER" id="PTHR43433">
    <property type="entry name" value="HYDROLASE, ALPHA/BETA FOLD FAMILY PROTEIN"/>
    <property type="match status" value="1"/>
</dbReference>
<dbReference type="Gene3D" id="3.40.50.1820">
    <property type="entry name" value="alpha/beta hydrolase"/>
    <property type="match status" value="1"/>
</dbReference>
<dbReference type="GO" id="GO:0047570">
    <property type="term" value="F:3-oxoadipate enol-lactonase activity"/>
    <property type="evidence" value="ECO:0007669"/>
    <property type="project" value="InterPro"/>
</dbReference>
<accession>A0A1T5BK74</accession>
<dbReference type="NCBIfam" id="TIGR02427">
    <property type="entry name" value="protocat_pcaD"/>
    <property type="match status" value="1"/>
</dbReference>
<evidence type="ECO:0000313" key="3">
    <source>
        <dbReference type="Proteomes" id="UP000189818"/>
    </source>
</evidence>
<dbReference type="SUPFAM" id="SSF53474">
    <property type="entry name" value="alpha/beta-Hydrolases"/>
    <property type="match status" value="1"/>
</dbReference>
<gene>
    <name evidence="2" type="ORF">SAMN06295920_10362</name>
</gene>